<reference evidence="1 2" key="1">
    <citation type="submission" date="2021-02" db="EMBL/GenBank/DDBJ databases">
        <authorList>
            <person name="Jung H.S."/>
            <person name="Chun B.H."/>
            <person name="Jeon C.O."/>
        </authorList>
    </citation>
    <scope>NUCLEOTIDE SEQUENCE [LARGE SCALE GENOMIC DNA]</scope>
    <source>
        <strain evidence="1 2">LMG 25203</strain>
    </source>
</reference>
<dbReference type="RefSeq" id="WP_187657501.1">
    <property type="nucleotide sequence ID" value="NZ_JACSOD020000447.1"/>
</dbReference>
<comment type="caution">
    <text evidence="1">The sequence shown here is derived from an EMBL/GenBank/DDBJ whole genome shotgun (WGS) entry which is preliminary data.</text>
</comment>
<dbReference type="EMBL" id="JACSOD020000447">
    <property type="protein sequence ID" value="MBM6498669.1"/>
    <property type="molecule type" value="Genomic_DNA"/>
</dbReference>
<dbReference type="PIRSF" id="PIRSF033563">
    <property type="entry name" value="UCP033563"/>
    <property type="match status" value="1"/>
</dbReference>
<dbReference type="Pfam" id="PF06245">
    <property type="entry name" value="DUF1015"/>
    <property type="match status" value="1"/>
</dbReference>
<accession>A0ABS2CUV3</accession>
<dbReference type="InterPro" id="IPR008323">
    <property type="entry name" value="UCP033563"/>
</dbReference>
<protein>
    <submittedName>
        <fullName evidence="1">DUF1015 domain-containing protein</fullName>
    </submittedName>
</protein>
<sequence>MSKIIPFKAVRPTSDKVSLVTCRNYDDYSSAELAAWLSFNPYSFLHVIHPAYMHSQKITLDKRFKGVAHKYQDFKEDGIFMEEDKSVFFLYEIKTKTQSFTGIVAGTSIDDYKNNVIKKHEDTLQYRVEYFKDYLHQTGFNTEPVLITYPDNETLSDWIFKKKKSQPIYNFSTTNKEKHQLWKIETDEEIAWLAKQFEEIPELYIADGHHRSASAEMLYDEDSHLGNENLNYFMSFLIAESQVKIYEFNRIIRDLNGYSKEDFLEKLSEHFIIKDKEQELWKPQSKFEFGMYLDGSFYALFYKINDNFKNQNSILTNLDAQILYDKVLQPLLGIEDLRNDERIEYIPGKQSIATIKELVDEGEFEVGFMLYPSDISEIKALADNNLIMPPKSTYIEPKFRSGLMVYEL</sequence>
<keyword evidence="2" id="KW-1185">Reference proteome</keyword>
<organism evidence="1 2">
    <name type="scientific">Flavobacterium macrobrachii</name>
    <dbReference type="NCBI Taxonomy" id="591204"/>
    <lineage>
        <taxon>Bacteria</taxon>
        <taxon>Pseudomonadati</taxon>
        <taxon>Bacteroidota</taxon>
        <taxon>Flavobacteriia</taxon>
        <taxon>Flavobacteriales</taxon>
        <taxon>Flavobacteriaceae</taxon>
        <taxon>Flavobacterium</taxon>
    </lineage>
</organism>
<gene>
    <name evidence="1" type="ORF">H9X54_005050</name>
</gene>
<evidence type="ECO:0000313" key="1">
    <source>
        <dbReference type="EMBL" id="MBM6498669.1"/>
    </source>
</evidence>
<dbReference type="PANTHER" id="PTHR36454:SF1">
    <property type="entry name" value="DUF1015 DOMAIN-CONTAINING PROTEIN"/>
    <property type="match status" value="1"/>
</dbReference>
<dbReference type="PANTHER" id="PTHR36454">
    <property type="entry name" value="LMO2823 PROTEIN"/>
    <property type="match status" value="1"/>
</dbReference>
<dbReference type="Proteomes" id="UP000759529">
    <property type="component" value="Unassembled WGS sequence"/>
</dbReference>
<evidence type="ECO:0000313" key="2">
    <source>
        <dbReference type="Proteomes" id="UP000759529"/>
    </source>
</evidence>
<proteinExistence type="predicted"/>
<name>A0ABS2CUV3_9FLAO</name>